<protein>
    <recommendedName>
        <fullName evidence="1">HU domain-containing protein</fullName>
    </recommendedName>
</protein>
<dbReference type="RefSeq" id="WP_191710011.1">
    <property type="nucleotide sequence ID" value="NZ_JACSPQ010000004.1"/>
</dbReference>
<dbReference type="Pfam" id="PF18291">
    <property type="entry name" value="HU-HIG"/>
    <property type="match status" value="1"/>
</dbReference>
<evidence type="ECO:0000259" key="1">
    <source>
        <dbReference type="Pfam" id="PF18291"/>
    </source>
</evidence>
<gene>
    <name evidence="2" type="ORF">H9626_06715</name>
</gene>
<dbReference type="InterPro" id="IPR036388">
    <property type="entry name" value="WH-like_DNA-bd_sf"/>
</dbReference>
<organism evidence="2 3">
    <name type="scientific">Phocaeicola faecium</name>
    <dbReference type="NCBI Taxonomy" id="2762213"/>
    <lineage>
        <taxon>Bacteria</taxon>
        <taxon>Pseudomonadati</taxon>
        <taxon>Bacteroidota</taxon>
        <taxon>Bacteroidia</taxon>
        <taxon>Bacteroidales</taxon>
        <taxon>Bacteroidaceae</taxon>
        <taxon>Phocaeicola</taxon>
    </lineage>
</organism>
<sequence>MAAKYDFLSIPNPKDGGKTRILYPKLVTNGTVSWEQLVHEIASESSFEPGTVVGVMTEIERRVLHHLSYGYRVQVGSMCYAEASLQADREIKAENEIHAQSIHFGKINLQPAKNFRCDGSLERADRFRKFRESSSRFTEDERFARLQTYLQKHGAITRTQYSELTGLLRSNAQRELNKWIKAGKLTFEGRAPHRVYKLKEADGEGE</sequence>
<comment type="caution">
    <text evidence="2">The sequence shown here is derived from an EMBL/GenBank/DDBJ whole genome shotgun (WGS) entry which is preliminary data.</text>
</comment>
<evidence type="ECO:0000313" key="2">
    <source>
        <dbReference type="EMBL" id="MBD8001908.1"/>
    </source>
</evidence>
<proteinExistence type="predicted"/>
<accession>A0ABR8VAW0</accession>
<dbReference type="InterPro" id="IPR041607">
    <property type="entry name" value="HU-HIG"/>
</dbReference>
<dbReference type="Proteomes" id="UP000616346">
    <property type="component" value="Unassembled WGS sequence"/>
</dbReference>
<keyword evidence="3" id="KW-1185">Reference proteome</keyword>
<reference evidence="2 3" key="1">
    <citation type="submission" date="2020-08" db="EMBL/GenBank/DDBJ databases">
        <title>A Genomic Blueprint of the Chicken Gut Microbiome.</title>
        <authorList>
            <person name="Gilroy R."/>
            <person name="Ravi A."/>
            <person name="Getino M."/>
            <person name="Pursley I."/>
            <person name="Horton D.L."/>
            <person name="Alikhan N.-F."/>
            <person name="Baker D."/>
            <person name="Gharbi K."/>
            <person name="Hall N."/>
            <person name="Watson M."/>
            <person name="Adriaenssens E.M."/>
            <person name="Foster-Nyarko E."/>
            <person name="Jarju S."/>
            <person name="Secka A."/>
            <person name="Antonio M."/>
            <person name="Oren A."/>
            <person name="Chaudhuri R."/>
            <person name="La Ragione R.M."/>
            <person name="Hildebrand F."/>
            <person name="Pallen M.J."/>
        </authorList>
    </citation>
    <scope>NUCLEOTIDE SEQUENCE [LARGE SCALE GENOMIC DNA]</scope>
    <source>
        <strain evidence="2 3">Sa1YUN3</strain>
    </source>
</reference>
<feature type="domain" description="HU" evidence="1">
    <location>
        <begin position="1"/>
        <end position="116"/>
    </location>
</feature>
<evidence type="ECO:0000313" key="3">
    <source>
        <dbReference type="Proteomes" id="UP000616346"/>
    </source>
</evidence>
<dbReference type="Gene3D" id="1.10.10.10">
    <property type="entry name" value="Winged helix-like DNA-binding domain superfamily/Winged helix DNA-binding domain"/>
    <property type="match status" value="1"/>
</dbReference>
<dbReference type="EMBL" id="JACSPQ010000004">
    <property type="protein sequence ID" value="MBD8001908.1"/>
    <property type="molecule type" value="Genomic_DNA"/>
</dbReference>
<name>A0ABR8VAW0_9BACT</name>